<evidence type="ECO:0000313" key="2">
    <source>
        <dbReference type="EMBL" id="CCD12638.1"/>
    </source>
</evidence>
<reference evidence="3" key="1">
    <citation type="submission" date="2011-07" db="EMBL/GenBank/DDBJ databases">
        <title>Divergent evolution of antigenic variation in African trypanosomes.</title>
        <authorList>
            <person name="Jackson A.P."/>
            <person name="Berry A."/>
            <person name="Allison H.C."/>
            <person name="Burton P."/>
            <person name="Anderson J."/>
            <person name="Aslett M."/>
            <person name="Brown R."/>
            <person name="Corton N."/>
            <person name="Harris D."/>
            <person name="Hauser H."/>
            <person name="Gamble J."/>
            <person name="Gilderthorp R."/>
            <person name="McQuillan J."/>
            <person name="Quail M.A."/>
            <person name="Sanders M."/>
            <person name="Van Tonder A."/>
            <person name="Ginger M.L."/>
            <person name="Donelson J.E."/>
            <person name="Field M.C."/>
            <person name="Barry J.D."/>
            <person name="Berriman M."/>
            <person name="Hertz-Fowler C."/>
        </authorList>
    </citation>
    <scope>NUCLEOTIDE SEQUENCE [LARGE SCALE GENOMIC DNA]</scope>
    <source>
        <strain evidence="3">IL3000</strain>
    </source>
</reference>
<feature type="compositionally biased region" description="Low complexity" evidence="1">
    <location>
        <begin position="459"/>
        <end position="476"/>
    </location>
</feature>
<evidence type="ECO:0000313" key="3">
    <source>
        <dbReference type="Proteomes" id="UP000000702"/>
    </source>
</evidence>
<organism evidence="2 3">
    <name type="scientific">Trypanosoma congolense (strain IL3000)</name>
    <dbReference type="NCBI Taxonomy" id="1068625"/>
    <lineage>
        <taxon>Eukaryota</taxon>
        <taxon>Discoba</taxon>
        <taxon>Euglenozoa</taxon>
        <taxon>Kinetoplastea</taxon>
        <taxon>Metakinetoplastina</taxon>
        <taxon>Trypanosomatida</taxon>
        <taxon>Trypanosomatidae</taxon>
        <taxon>Trypanosoma</taxon>
        <taxon>Nannomonas</taxon>
    </lineage>
</organism>
<proteinExistence type="predicted"/>
<comment type="caution">
    <text evidence="2">The sequence shown here is derived from an EMBL/GenBank/DDBJ whole genome shotgun (WGS) entry which is preliminary data.</text>
</comment>
<evidence type="ECO:0000256" key="1">
    <source>
        <dbReference type="SAM" id="MobiDB-lite"/>
    </source>
</evidence>
<dbReference type="AlphaFoldDB" id="F9W635"/>
<reference evidence="2 3" key="2">
    <citation type="journal article" date="2012" name="Proc. Natl. Acad. Sci. U.S.A.">
        <title>Antigenic diversity is generated by distinct evolutionary mechanisms in African trypanosome species.</title>
        <authorList>
            <person name="Jackson A.P."/>
            <person name="Berry A."/>
            <person name="Aslett M."/>
            <person name="Allison H.C."/>
            <person name="Burton P."/>
            <person name="Vavrova-Anderson J."/>
            <person name="Brown R."/>
            <person name="Browne H."/>
            <person name="Corton N."/>
            <person name="Hauser H."/>
            <person name="Gamble J."/>
            <person name="Gilderthorp R."/>
            <person name="Marcello L."/>
            <person name="McQuillan J."/>
            <person name="Otto T.D."/>
            <person name="Quail M.A."/>
            <person name="Sanders M.J."/>
            <person name="van Tonder A."/>
            <person name="Ginger M.L."/>
            <person name="Field M.C."/>
            <person name="Barry J.D."/>
            <person name="Hertz-Fowler C."/>
            <person name="Berriman M."/>
        </authorList>
    </citation>
    <scope>NUCLEOTIDE SEQUENCE [LARGE SCALE GENOMIC DNA]</scope>
    <source>
        <strain evidence="2 3">IL3000</strain>
    </source>
</reference>
<dbReference type="OMA" id="YIAERVW"/>
<gene>
    <name evidence="2" type="ORF">TCIL3000_0_34990</name>
</gene>
<name>F9W635_TRYCI</name>
<dbReference type="VEuPathDB" id="TriTrypDB:TcIL3000_0_34990"/>
<feature type="region of interest" description="Disordered" evidence="1">
    <location>
        <begin position="459"/>
        <end position="481"/>
    </location>
</feature>
<keyword evidence="3" id="KW-1185">Reference proteome</keyword>
<accession>F9W635</accession>
<dbReference type="Proteomes" id="UP000000702">
    <property type="component" value="Unassembled WGS sequence"/>
</dbReference>
<dbReference type="EMBL" id="CAEQ01000819">
    <property type="protein sequence ID" value="CCD12638.1"/>
    <property type="molecule type" value="Genomic_DNA"/>
</dbReference>
<sequence>MEEIVNLCTLCTSGEEQRDASLGLVLAFMLHRTAQIALLQMSAIDRGSLALRLISAGGLQQEHCRHFLFTGCCPPYDAALLMRLSYELYLKPMERITMLGLRNAVEESPLQGKHSMPLLSLLRTGRGGERSQPPVDFRGADVVELLSALVESWDPGSSVSLTLRELPPGFATFLVLHYPMRTLATLQKHAIEPFVLSSWCDVWCQLFVDDGSIHPVSLLHVALTRGVCGSFWPGLRQVLLDPLIGCQADVKVEDDDERPVLEAPTILAAHAVLRLWLGELQRLPSALKEGEEFSASGGAGGREGSLFGLLLAKGLWLVECDGCGRRDVDLALRAAYALLLVLYNGQCMASQVVRHALDHPSTGLFVPSLFDLEIEDRSLLEELGMKTCGLAFLTALALRLPVAQLYVASRIWKLLELVVTSGDGGEEDVVELHSRLLVLLGSFGYTNLRLESNWEGDPTAASASQLSPASPVSSAPKSEEMPRLALRLKRNRTDEFSPQSTVATGGSDVRSTGVNAPPLDRQNLALAASLLCQVLIEFSQRELSQLLILTSTSPASVAAAVPPEVKEQFATRLILATPSHMKGFIDLLSSSSSPVAPPCLVNVHNVSCVLMSVLLYRWSAAVCQSLLSEEVSDEAKVDLATQFTRCIRRWGRFLAPLGLFRYAPVVSVMLPQCVRLMEEKGSPEGVATSELCGVLKTFIVERGT</sequence>
<protein>
    <submittedName>
        <fullName evidence="2">WGS project CAEQ00000000 data, annotated contig 1420</fullName>
    </submittedName>
</protein>